<keyword evidence="7" id="KW-0694">RNA-binding</keyword>
<keyword evidence="8 13" id="KW-0543">Viral nucleoprotein</keyword>
<dbReference type="InterPro" id="IPR023331">
    <property type="entry name" value="Rhabdovirus_ncapsid_C"/>
</dbReference>
<protein>
    <recommendedName>
        <fullName evidence="3">Nucleoprotein</fullName>
    </recommendedName>
    <alternativeName>
        <fullName evidence="11">Nucleocapsid protein</fullName>
    </alternativeName>
</protein>
<evidence type="ECO:0000256" key="5">
    <source>
        <dbReference type="ARBA" id="ARBA00022561"/>
    </source>
</evidence>
<evidence type="ECO:0000256" key="10">
    <source>
        <dbReference type="ARBA" id="ARBA00023274"/>
    </source>
</evidence>
<evidence type="ECO:0000313" key="13">
    <source>
        <dbReference type="EMBL" id="AVM87561.1"/>
    </source>
</evidence>
<dbReference type="InterPro" id="IPR000448">
    <property type="entry name" value="Rhabdo_ncapsid"/>
</dbReference>
<organism evidence="13">
    <name type="scientific">Wenling dimarhabdovirus 9</name>
    <dbReference type="NCBI Taxonomy" id="2116362"/>
    <lineage>
        <taxon>Viruses</taxon>
        <taxon>Riboviria</taxon>
        <taxon>Orthornavirae</taxon>
        <taxon>Negarnaviricota</taxon>
        <taxon>Haploviricotina</taxon>
        <taxon>Monjiviricetes</taxon>
        <taxon>Mononegavirales</taxon>
        <taxon>Rhabdoviridae</taxon>
    </lineage>
</organism>
<keyword evidence="10" id="KW-0687">Ribonucleoprotein</keyword>
<accession>A0A2P1GNJ0</accession>
<dbReference type="InterPro" id="IPR035961">
    <property type="entry name" value="Rhabdovirus_nucleoprotein-like"/>
</dbReference>
<evidence type="ECO:0000256" key="9">
    <source>
        <dbReference type="ARBA" id="ARBA00023200"/>
    </source>
</evidence>
<dbReference type="GO" id="GO:0003723">
    <property type="term" value="F:RNA binding"/>
    <property type="evidence" value="ECO:0007669"/>
    <property type="project" value="UniProtKB-KW"/>
</dbReference>
<dbReference type="GO" id="GO:0019029">
    <property type="term" value="C:helical viral capsid"/>
    <property type="evidence" value="ECO:0007669"/>
    <property type="project" value="UniProtKB-KW"/>
</dbReference>
<evidence type="ECO:0000256" key="4">
    <source>
        <dbReference type="ARBA" id="ARBA00022497"/>
    </source>
</evidence>
<dbReference type="Gene3D" id="1.10.3610.10">
    <property type="entry name" value="Nucleoprotein"/>
    <property type="match status" value="1"/>
</dbReference>
<sequence length="470" mass="53264">MSSNKIAIVNPDASVSKFMSLPTFEEEELIGGTYPENLPDRPLVFEYAYHDVHFNREQLTHCIHTSLQDGILPSEDIAVSFAAEVLRDLKFPMRKEGKVGSLPPWKQGQTLPMTYLVEFVKKAPSQELSGSTADLGRSKDLAYLMWILIQSRLSRVSYEHGKTYARKLFPGFANLLKEIPFNLSEQEVTLLGMRPEAYVPRTVNHQIKFLSACLDWFLCKCADPLLLKLRYATLTTRFEDHLSWRQLGDVKRHIRSIPVTKFLTLLYCPETEDELRTLLQEGVGLTDHNALAPYSRSMGLVPKSPYSMTANPNLSTYFTVILGLMVRSTFFNLAAPARHIDHIIINAVRAVKFLLINTEARPFVATPELLDVVTNLVKLKPPVEMNFATYIHQARRDGAWLSRSELNWLKTKLVALPAREGSLRNFILTMTCREEQASIPPQINELIGADAAYYGREDDESSEGYCPNLP</sequence>
<evidence type="ECO:0000256" key="1">
    <source>
        <dbReference type="ARBA" id="ARBA00004192"/>
    </source>
</evidence>
<keyword evidence="6" id="KW-0946">Virion</keyword>
<dbReference type="GO" id="GO:0019013">
    <property type="term" value="C:viral nucleocapsid"/>
    <property type="evidence" value="ECO:0007669"/>
    <property type="project" value="UniProtKB-KW"/>
</dbReference>
<keyword evidence="9" id="KW-1035">Host cytoplasm</keyword>
<evidence type="ECO:0000256" key="11">
    <source>
        <dbReference type="ARBA" id="ARBA00033344"/>
    </source>
</evidence>
<dbReference type="Pfam" id="PF00945">
    <property type="entry name" value="Rhabdo_ncap"/>
    <property type="match status" value="1"/>
</dbReference>
<dbReference type="GO" id="GO:1990904">
    <property type="term" value="C:ribonucleoprotein complex"/>
    <property type="evidence" value="ECO:0007669"/>
    <property type="project" value="UniProtKB-KW"/>
</dbReference>
<reference evidence="13" key="1">
    <citation type="journal article" date="2018" name="Nature">
        <title>The evolutionary history of vertebrate RNA viruses.</title>
        <authorList>
            <person name="Shi M."/>
            <person name="Lin X.D."/>
            <person name="Chen X."/>
            <person name="Tian J.H."/>
            <person name="Chen L.J."/>
            <person name="Li K."/>
            <person name="Wang W."/>
            <person name="Eden J.S."/>
            <person name="Shen J.J."/>
            <person name="Liu L."/>
            <person name="Holmes E.C."/>
            <person name="Zhang Y.Z."/>
        </authorList>
    </citation>
    <scope>NUCLEOTIDE SEQUENCE</scope>
    <source>
        <strain evidence="13">XDXMG13839</strain>
    </source>
</reference>
<dbReference type="SUPFAM" id="SSF140809">
    <property type="entry name" value="Rhabdovirus nucleoprotein-like"/>
    <property type="match status" value="1"/>
</dbReference>
<dbReference type="Gene3D" id="1.10.3570.10">
    <property type="entry name" value="Rhabdovirus nucleocapsid protein like domain"/>
    <property type="match status" value="1"/>
</dbReference>
<dbReference type="EMBL" id="MG600018">
    <property type="protein sequence ID" value="AVM87561.1"/>
    <property type="molecule type" value="Viral_cRNA"/>
</dbReference>
<evidence type="ECO:0000256" key="2">
    <source>
        <dbReference type="ARBA" id="ARBA00004328"/>
    </source>
</evidence>
<dbReference type="GO" id="GO:0030430">
    <property type="term" value="C:host cell cytoplasm"/>
    <property type="evidence" value="ECO:0007669"/>
    <property type="project" value="UniProtKB-SubCell"/>
</dbReference>
<keyword evidence="5" id="KW-0167">Capsid protein</keyword>
<evidence type="ECO:0000256" key="7">
    <source>
        <dbReference type="ARBA" id="ARBA00022884"/>
    </source>
</evidence>
<evidence type="ECO:0000256" key="3">
    <source>
        <dbReference type="ARBA" id="ARBA00014389"/>
    </source>
</evidence>
<keyword evidence="4" id="KW-1139">Helical capsid protein</keyword>
<evidence type="ECO:0000256" key="6">
    <source>
        <dbReference type="ARBA" id="ARBA00022844"/>
    </source>
</evidence>
<proteinExistence type="predicted"/>
<comment type="subcellular location">
    <subcellularLocation>
        <location evidence="1">Host cytoplasm</location>
    </subcellularLocation>
    <subcellularLocation>
        <location evidence="2">Virion</location>
    </subcellularLocation>
</comment>
<evidence type="ECO:0000256" key="8">
    <source>
        <dbReference type="ARBA" id="ARBA00023086"/>
    </source>
</evidence>
<evidence type="ECO:0000259" key="12">
    <source>
        <dbReference type="Pfam" id="PF00945"/>
    </source>
</evidence>
<dbReference type="InterPro" id="IPR023330">
    <property type="entry name" value="Rhabdovirus_ncapsid_N"/>
</dbReference>
<name>A0A2P1GNJ0_9RHAB</name>
<feature type="domain" description="Rhabdovirus nucleocapsid" evidence="12">
    <location>
        <begin position="106"/>
        <end position="329"/>
    </location>
</feature>